<evidence type="ECO:0000256" key="1">
    <source>
        <dbReference type="ARBA" id="ARBA00004123"/>
    </source>
</evidence>
<gene>
    <name evidence="12" type="ORF">BASA50_003088</name>
</gene>
<keyword evidence="13" id="KW-1185">Reference proteome</keyword>
<evidence type="ECO:0000313" key="12">
    <source>
        <dbReference type="EMBL" id="KAH6599391.1"/>
    </source>
</evidence>
<dbReference type="Proteomes" id="UP001648503">
    <property type="component" value="Unassembled WGS sequence"/>
</dbReference>
<protein>
    <recommendedName>
        <fullName evidence="14">Histone-lysine N-methyltransferase</fullName>
    </recommendedName>
</protein>
<sequence>MPTSESIGSALVETTQTRKLSRIPRSSLKEEITVGKSGVKRAQSEICRNMRRSNGCEVASIQNGISYLHDITNSKAVHSRSQGPQSKRLRTLSKALTDSTEISYSFPNTTPNLKVVKHLCLNFEHRPLSSALQVDIPQDNSIAFPSFQAISRYRFLKHTRAFFNSSPSVILKDHASPEAEHHVTIMDDTLQALKKSMGNTAIQSFSIRSADKDNGSLPNHISAVVDHSSKNVLEDTTKSISFRRSRRSKADLDLNSAVADTYSIPKGLKRIDLHGSSFSKNDVDFTQRVLKTKSRDKTNKTTDHRIMRTSNKGGVFSHTPSLPVDSDDESKSSVPLGIALGEKSKLPHISVFFKRASVLMGKLQSVKALTVRDRKCVRDTSNHLLTHSIHKGGIKSWGKASLCAEAIWDGIPELTKLYSSKKYLVEGLHCSSKVKKGQSDRYRLNKDFSFPLPIHFGDRILNMKKDFELPHDLKYFVDIFGGVQQMKEMYYGNEANLFVHIEKNVWVDRRPLDVPLDFESICQCKTPGDGYLPCGEDCINRCLFIECGDNCPMGALCANRAFKRGEEISQLKVLFTPNRGYGLYTDVPITSGCLIVEYRGEIISTTTCIERMNTTYLGQHNQYFLDYGSGLVLDGCRKGTVARFANHSCDPNCHVEKWYVGHEFRVGIFATNNISAGTELTYDYRFDSYGPMQPCLCGAQNCRGFIGVNKKTGTATSGTKAKSQSIEVHTSHDKSATTESQLSRRAARIARQLDSQAREKQEQQENRELAVHGRAMRAHQRH</sequence>
<comment type="caution">
    <text evidence="12">The sequence shown here is derived from an EMBL/GenBank/DDBJ whole genome shotgun (WGS) entry which is preliminary data.</text>
</comment>
<evidence type="ECO:0000259" key="11">
    <source>
        <dbReference type="PROSITE" id="PS51215"/>
    </source>
</evidence>
<name>A0ABQ8FMG4_9FUNG</name>
<keyword evidence="7" id="KW-0539">Nucleus</keyword>
<evidence type="ECO:0000256" key="3">
    <source>
        <dbReference type="ARBA" id="ARBA00022454"/>
    </source>
</evidence>
<reference evidence="12 13" key="1">
    <citation type="submission" date="2021-02" db="EMBL/GenBank/DDBJ databases">
        <title>Variation within the Batrachochytrium salamandrivorans European outbreak.</title>
        <authorList>
            <person name="Kelly M."/>
            <person name="Pasmans F."/>
            <person name="Shea T.P."/>
            <person name="Munoz J.F."/>
            <person name="Carranza S."/>
            <person name="Cuomo C.A."/>
            <person name="Martel A."/>
        </authorList>
    </citation>
    <scope>NUCLEOTIDE SEQUENCE [LARGE SCALE GENOMIC DNA]</scope>
    <source>
        <strain evidence="12 13">AMFP18/2</strain>
    </source>
</reference>
<organism evidence="12 13">
    <name type="scientific">Batrachochytrium salamandrivorans</name>
    <dbReference type="NCBI Taxonomy" id="1357716"/>
    <lineage>
        <taxon>Eukaryota</taxon>
        <taxon>Fungi</taxon>
        <taxon>Fungi incertae sedis</taxon>
        <taxon>Chytridiomycota</taxon>
        <taxon>Chytridiomycota incertae sedis</taxon>
        <taxon>Chytridiomycetes</taxon>
        <taxon>Rhizophydiales</taxon>
        <taxon>Rhizophydiales incertae sedis</taxon>
        <taxon>Batrachochytrium</taxon>
    </lineage>
</organism>
<feature type="domain" description="SET" evidence="9">
    <location>
        <begin position="569"/>
        <end position="685"/>
    </location>
</feature>
<feature type="region of interest" description="Disordered" evidence="8">
    <location>
        <begin position="310"/>
        <end position="329"/>
    </location>
</feature>
<dbReference type="Pfam" id="PF00856">
    <property type="entry name" value="SET"/>
    <property type="match status" value="1"/>
</dbReference>
<feature type="region of interest" description="Disordered" evidence="8">
    <location>
        <begin position="712"/>
        <end position="782"/>
    </location>
</feature>
<dbReference type="Gene3D" id="2.170.270.10">
    <property type="entry name" value="SET domain"/>
    <property type="match status" value="1"/>
</dbReference>
<evidence type="ECO:0000256" key="5">
    <source>
        <dbReference type="ARBA" id="ARBA00022679"/>
    </source>
</evidence>
<evidence type="ECO:0000256" key="8">
    <source>
        <dbReference type="SAM" id="MobiDB-lite"/>
    </source>
</evidence>
<keyword evidence="6" id="KW-0949">S-adenosyl-L-methionine</keyword>
<keyword evidence="3" id="KW-0158">Chromosome</keyword>
<feature type="compositionally biased region" description="Low complexity" evidence="8">
    <location>
        <begin position="712"/>
        <end position="723"/>
    </location>
</feature>
<accession>A0ABQ8FMG4</accession>
<evidence type="ECO:0000256" key="2">
    <source>
        <dbReference type="ARBA" id="ARBA00004286"/>
    </source>
</evidence>
<feature type="domain" description="Post-SET" evidence="10">
    <location>
        <begin position="691"/>
        <end position="707"/>
    </location>
</feature>
<dbReference type="EMBL" id="JAFCIX010000066">
    <property type="protein sequence ID" value="KAH6599391.1"/>
    <property type="molecule type" value="Genomic_DNA"/>
</dbReference>
<dbReference type="PROSITE" id="PS51215">
    <property type="entry name" value="AWS"/>
    <property type="match status" value="1"/>
</dbReference>
<evidence type="ECO:0000256" key="7">
    <source>
        <dbReference type="ARBA" id="ARBA00023242"/>
    </source>
</evidence>
<comment type="subcellular location">
    <subcellularLocation>
        <location evidence="2">Chromosome</location>
    </subcellularLocation>
    <subcellularLocation>
        <location evidence="1">Nucleus</location>
    </subcellularLocation>
</comment>
<feature type="compositionally biased region" description="Basic and acidic residues" evidence="8">
    <location>
        <begin position="756"/>
        <end position="771"/>
    </location>
</feature>
<evidence type="ECO:0000259" key="10">
    <source>
        <dbReference type="PROSITE" id="PS50868"/>
    </source>
</evidence>
<dbReference type="SMART" id="SM00317">
    <property type="entry name" value="SET"/>
    <property type="match status" value="1"/>
</dbReference>
<dbReference type="SMART" id="SM00508">
    <property type="entry name" value="PostSET"/>
    <property type="match status" value="1"/>
</dbReference>
<evidence type="ECO:0008006" key="14">
    <source>
        <dbReference type="Google" id="ProtNLM"/>
    </source>
</evidence>
<evidence type="ECO:0000256" key="4">
    <source>
        <dbReference type="ARBA" id="ARBA00022603"/>
    </source>
</evidence>
<dbReference type="InterPro" id="IPR050777">
    <property type="entry name" value="SET2_Histone-Lys_MeTrsfase"/>
</dbReference>
<keyword evidence="4" id="KW-0489">Methyltransferase</keyword>
<keyword evidence="5" id="KW-0808">Transferase</keyword>
<dbReference type="SUPFAM" id="SSF82199">
    <property type="entry name" value="SET domain"/>
    <property type="match status" value="1"/>
</dbReference>
<proteinExistence type="predicted"/>
<dbReference type="InterPro" id="IPR001214">
    <property type="entry name" value="SET_dom"/>
</dbReference>
<dbReference type="Pfam" id="PF17907">
    <property type="entry name" value="AWS"/>
    <property type="match status" value="1"/>
</dbReference>
<evidence type="ECO:0000256" key="6">
    <source>
        <dbReference type="ARBA" id="ARBA00022691"/>
    </source>
</evidence>
<evidence type="ECO:0000313" key="13">
    <source>
        <dbReference type="Proteomes" id="UP001648503"/>
    </source>
</evidence>
<feature type="domain" description="AWS" evidence="11">
    <location>
        <begin position="517"/>
        <end position="566"/>
    </location>
</feature>
<dbReference type="InterPro" id="IPR046341">
    <property type="entry name" value="SET_dom_sf"/>
</dbReference>
<dbReference type="InterPro" id="IPR006560">
    <property type="entry name" value="AWS_dom"/>
</dbReference>
<dbReference type="PROSITE" id="PS50868">
    <property type="entry name" value="POST_SET"/>
    <property type="match status" value="1"/>
</dbReference>
<evidence type="ECO:0000259" key="9">
    <source>
        <dbReference type="PROSITE" id="PS50280"/>
    </source>
</evidence>
<dbReference type="PANTHER" id="PTHR22884">
    <property type="entry name" value="SET DOMAIN PROTEINS"/>
    <property type="match status" value="1"/>
</dbReference>
<dbReference type="SMART" id="SM00570">
    <property type="entry name" value="AWS"/>
    <property type="match status" value="1"/>
</dbReference>
<dbReference type="PROSITE" id="PS50280">
    <property type="entry name" value="SET"/>
    <property type="match status" value="1"/>
</dbReference>
<dbReference type="InterPro" id="IPR003616">
    <property type="entry name" value="Post-SET_dom"/>
</dbReference>